<evidence type="ECO:0000256" key="5">
    <source>
        <dbReference type="ARBA" id="ARBA00022679"/>
    </source>
</evidence>
<dbReference type="STRING" id="872970.SAMN04488134_103169"/>
<evidence type="ECO:0000259" key="14">
    <source>
        <dbReference type="PROSITE" id="PS51103"/>
    </source>
</evidence>
<dbReference type="AlphaFoldDB" id="A0A1H8LEH3"/>
<evidence type="ECO:0000256" key="4">
    <source>
        <dbReference type="ARBA" id="ARBA00022597"/>
    </source>
</evidence>
<dbReference type="Gene3D" id="3.30.1360.60">
    <property type="entry name" value="Glucose permease domain IIB"/>
    <property type="match status" value="1"/>
</dbReference>
<feature type="transmembrane region" description="Helical" evidence="12">
    <location>
        <begin position="425"/>
        <end position="447"/>
    </location>
</feature>
<keyword evidence="4" id="KW-0762">Sugar transport</keyword>
<evidence type="ECO:0000313" key="15">
    <source>
        <dbReference type="EMBL" id="SEO03168.1"/>
    </source>
</evidence>
<dbReference type="InterPro" id="IPR013013">
    <property type="entry name" value="PTS_EIIC_1"/>
</dbReference>
<dbReference type="GO" id="GO:0090589">
    <property type="term" value="F:protein-phosphocysteine-trehalose phosphotransferase system transporter activity"/>
    <property type="evidence" value="ECO:0007669"/>
    <property type="project" value="TreeGrafter"/>
</dbReference>
<proteinExistence type="predicted"/>
<dbReference type="PROSITE" id="PS51098">
    <property type="entry name" value="PTS_EIIB_TYPE_1"/>
    <property type="match status" value="1"/>
</dbReference>
<evidence type="ECO:0000259" key="13">
    <source>
        <dbReference type="PROSITE" id="PS51098"/>
    </source>
</evidence>
<dbReference type="GO" id="GO:0005886">
    <property type="term" value="C:plasma membrane"/>
    <property type="evidence" value="ECO:0007669"/>
    <property type="project" value="UniProtKB-SubCell"/>
</dbReference>
<feature type="transmembrane region" description="Helical" evidence="12">
    <location>
        <begin position="169"/>
        <end position="188"/>
    </location>
</feature>
<dbReference type="GO" id="GO:0009401">
    <property type="term" value="P:phosphoenolpyruvate-dependent sugar phosphotransferase system"/>
    <property type="evidence" value="ECO:0007669"/>
    <property type="project" value="UniProtKB-KW"/>
</dbReference>
<name>A0A1H8LEH3_9BACI</name>
<dbReference type="SUPFAM" id="SSF55604">
    <property type="entry name" value="Glucose permease domain IIB"/>
    <property type="match status" value="1"/>
</dbReference>
<keyword evidence="7 12" id="KW-0812">Transmembrane</keyword>
<evidence type="ECO:0000256" key="8">
    <source>
        <dbReference type="ARBA" id="ARBA00022777"/>
    </source>
</evidence>
<reference evidence="15 16" key="1">
    <citation type="submission" date="2016-10" db="EMBL/GenBank/DDBJ databases">
        <authorList>
            <person name="de Groot N.N."/>
        </authorList>
    </citation>
    <scope>NUCLEOTIDE SEQUENCE [LARGE SCALE GENOMIC DNA]</scope>
    <source>
        <strain evidence="15 16">CGMCC 1.10434</strain>
    </source>
</reference>
<dbReference type="FunFam" id="3.30.1360.60:FF:000001">
    <property type="entry name" value="PTS system glucose-specific IIBC component PtsG"/>
    <property type="match status" value="1"/>
</dbReference>
<feature type="transmembrane region" description="Helical" evidence="12">
    <location>
        <begin position="251"/>
        <end position="270"/>
    </location>
</feature>
<sequence>MKERNVASEILKYVGGEDNITSVEHCATRLRLVLNDKKKVDDKAIEKIDGVKGLFYSSGQFQIILGTGFVNKVYNEVIKQTQGVENDNKAEVYKNMSLLQKISRTLGDVFLPIIPILVATGLFMGLRGLFLELDFNIPDNLLTLSQVLTDTAFAFLPALVGYSVVKKFGGSPIVGIVVGLMLVAPQLPNAHAVGRGDADPLMLSLFGIPLPVVGFQGSVLPAIVVSIATAKIEQRLRKIVPDFLDLIVTPFLTLLISVVTGLIVIGPIMHVVEGQILSGFEWLMSVPFGIGGAIVGGLQQVVVITGLHHALRALEIDLLASTGANAFNALSSGAIAAQAGAALAVVLKTKNLKKRSLYLTSTFPAFFGITEPAIFGVNLRLVKPFMFGCVGGAAAGLFSSLVGLQANGLAITMIPGMLLYLDGQLLQYMIALLIGLVTAFVLTYVFYKYEDN</sequence>
<keyword evidence="9 12" id="KW-1133">Transmembrane helix</keyword>
<dbReference type="InterPro" id="IPR003352">
    <property type="entry name" value="PTS_EIIC"/>
</dbReference>
<dbReference type="Proteomes" id="UP000199300">
    <property type="component" value="Unassembled WGS sequence"/>
</dbReference>
<comment type="subcellular location">
    <subcellularLocation>
        <location evidence="1">Cell membrane</location>
        <topology evidence="1">Multi-pass membrane protein</topology>
    </subcellularLocation>
</comment>
<keyword evidence="6" id="KW-0598">Phosphotransferase system</keyword>
<evidence type="ECO:0000256" key="9">
    <source>
        <dbReference type="ARBA" id="ARBA00022989"/>
    </source>
</evidence>
<protein>
    <submittedName>
        <fullName evidence="15">PTS system sucrose-specific IIB component, Glc family (TC 4.A.1.2.12)/PTS system sucrose-specific IIC component, Glc family (TC 4.A.1.2.12)</fullName>
    </submittedName>
</protein>
<dbReference type="PROSITE" id="PS51103">
    <property type="entry name" value="PTS_EIIC_TYPE_1"/>
    <property type="match status" value="1"/>
</dbReference>
<feature type="transmembrane region" description="Helical" evidence="12">
    <location>
        <begin position="208"/>
        <end position="230"/>
    </location>
</feature>
<evidence type="ECO:0000256" key="12">
    <source>
        <dbReference type="SAM" id="Phobius"/>
    </source>
</evidence>
<evidence type="ECO:0000313" key="16">
    <source>
        <dbReference type="Proteomes" id="UP000199300"/>
    </source>
</evidence>
<keyword evidence="16" id="KW-1185">Reference proteome</keyword>
<accession>A0A1H8LEH3</accession>
<dbReference type="PANTHER" id="PTHR30175">
    <property type="entry name" value="PHOSPHOTRANSFERASE SYSTEM TRANSPORT PROTEIN"/>
    <property type="match status" value="1"/>
</dbReference>
<dbReference type="CDD" id="cd00212">
    <property type="entry name" value="PTS_IIB_glc"/>
    <property type="match status" value="1"/>
</dbReference>
<feature type="transmembrane region" description="Helical" evidence="12">
    <location>
        <begin position="142"/>
        <end position="162"/>
    </location>
</feature>
<feature type="active site" description="Phosphocysteine intermediate; for EIIB activity" evidence="11">
    <location>
        <position position="26"/>
    </location>
</feature>
<dbReference type="InterPro" id="IPR036878">
    <property type="entry name" value="Glu_permease_IIB"/>
</dbReference>
<dbReference type="InterPro" id="IPR050558">
    <property type="entry name" value="PTS_Sugar-Specific_Components"/>
</dbReference>
<evidence type="ECO:0000256" key="6">
    <source>
        <dbReference type="ARBA" id="ARBA00022683"/>
    </source>
</evidence>
<dbReference type="Pfam" id="PF02378">
    <property type="entry name" value="PTS_EIIC"/>
    <property type="match status" value="1"/>
</dbReference>
<evidence type="ECO:0000256" key="11">
    <source>
        <dbReference type="PROSITE-ProRule" id="PRU00421"/>
    </source>
</evidence>
<evidence type="ECO:0000256" key="3">
    <source>
        <dbReference type="ARBA" id="ARBA00022475"/>
    </source>
</evidence>
<evidence type="ECO:0000256" key="2">
    <source>
        <dbReference type="ARBA" id="ARBA00022448"/>
    </source>
</evidence>
<dbReference type="OrthoDB" id="9769191at2"/>
<keyword evidence="2" id="KW-0813">Transport</keyword>
<feature type="transmembrane region" description="Helical" evidence="12">
    <location>
        <begin position="282"/>
        <end position="304"/>
    </location>
</feature>
<organism evidence="15 16">
    <name type="scientific">Amphibacillus marinus</name>
    <dbReference type="NCBI Taxonomy" id="872970"/>
    <lineage>
        <taxon>Bacteria</taxon>
        <taxon>Bacillati</taxon>
        <taxon>Bacillota</taxon>
        <taxon>Bacilli</taxon>
        <taxon>Bacillales</taxon>
        <taxon>Bacillaceae</taxon>
        <taxon>Amphibacillus</taxon>
    </lineage>
</organism>
<keyword evidence="8" id="KW-0418">Kinase</keyword>
<feature type="transmembrane region" description="Helical" evidence="12">
    <location>
        <begin position="385"/>
        <end position="404"/>
    </location>
</feature>
<dbReference type="Pfam" id="PF00367">
    <property type="entry name" value="PTS_EIIB"/>
    <property type="match status" value="1"/>
</dbReference>
<keyword evidence="10 12" id="KW-0472">Membrane</keyword>
<dbReference type="GO" id="GO:0008982">
    <property type="term" value="F:protein-N(PI)-phosphohistidine-sugar phosphotransferase activity"/>
    <property type="evidence" value="ECO:0007669"/>
    <property type="project" value="InterPro"/>
</dbReference>
<dbReference type="InterPro" id="IPR001996">
    <property type="entry name" value="PTS_IIB_1"/>
</dbReference>
<feature type="transmembrane region" description="Helical" evidence="12">
    <location>
        <begin position="357"/>
        <end position="379"/>
    </location>
</feature>
<evidence type="ECO:0000256" key="7">
    <source>
        <dbReference type="ARBA" id="ARBA00022692"/>
    </source>
</evidence>
<dbReference type="GO" id="GO:0016301">
    <property type="term" value="F:kinase activity"/>
    <property type="evidence" value="ECO:0007669"/>
    <property type="project" value="UniProtKB-KW"/>
</dbReference>
<dbReference type="PANTHER" id="PTHR30175:SF7">
    <property type="entry name" value="NEGATIVE REGULATOR OF SACY ACTIVITY"/>
    <property type="match status" value="1"/>
</dbReference>
<evidence type="ECO:0000256" key="10">
    <source>
        <dbReference type="ARBA" id="ARBA00023136"/>
    </source>
</evidence>
<dbReference type="RefSeq" id="WP_091496013.1">
    <property type="nucleotide sequence ID" value="NZ_FODJ01000003.1"/>
</dbReference>
<dbReference type="EMBL" id="FODJ01000003">
    <property type="protein sequence ID" value="SEO03168.1"/>
    <property type="molecule type" value="Genomic_DNA"/>
</dbReference>
<dbReference type="PROSITE" id="PS01035">
    <property type="entry name" value="PTS_EIIB_TYPE_1_CYS"/>
    <property type="match status" value="1"/>
</dbReference>
<dbReference type="InterPro" id="IPR018113">
    <property type="entry name" value="PTrfase_EIIB_Cys"/>
</dbReference>
<feature type="domain" description="PTS EIIC type-1" evidence="14">
    <location>
        <begin position="104"/>
        <end position="452"/>
    </location>
</feature>
<keyword evidence="5" id="KW-0808">Transferase</keyword>
<keyword evidence="3" id="KW-1003">Cell membrane</keyword>
<dbReference type="NCBIfam" id="TIGR00826">
    <property type="entry name" value="EIIB_glc"/>
    <property type="match status" value="1"/>
</dbReference>
<gene>
    <name evidence="15" type="ORF">SAMN04488134_103169</name>
</gene>
<evidence type="ECO:0000256" key="1">
    <source>
        <dbReference type="ARBA" id="ARBA00004651"/>
    </source>
</evidence>
<feature type="domain" description="PTS EIIB type-1" evidence="13">
    <location>
        <begin position="4"/>
        <end position="87"/>
    </location>
</feature>
<feature type="transmembrane region" description="Helical" evidence="12">
    <location>
        <begin position="109"/>
        <end position="130"/>
    </location>
</feature>
<dbReference type="GO" id="GO:0015771">
    <property type="term" value="P:trehalose transport"/>
    <property type="evidence" value="ECO:0007669"/>
    <property type="project" value="TreeGrafter"/>
</dbReference>